<gene>
    <name evidence="1" type="ordered locus">KKY_1677</name>
</gene>
<protein>
    <submittedName>
        <fullName evidence="1">Uncharacterized protein</fullName>
    </submittedName>
</protein>
<dbReference type="Proteomes" id="UP000008850">
    <property type="component" value="Chromosome"/>
</dbReference>
<dbReference type="eggNOG" id="ENOG5032X79">
    <property type="taxonomic scope" value="Bacteria"/>
</dbReference>
<dbReference type="EMBL" id="CP003075">
    <property type="protein sequence ID" value="AEQ51693.1"/>
    <property type="molecule type" value="Genomic_DNA"/>
</dbReference>
<evidence type="ECO:0000313" key="2">
    <source>
        <dbReference type="Proteomes" id="UP000008850"/>
    </source>
</evidence>
<dbReference type="KEGG" id="phl:KKY_1677"/>
<dbReference type="AlphaFoldDB" id="G4RC46"/>
<dbReference type="STRING" id="1082931.KKY_1677"/>
<proteinExistence type="predicted"/>
<sequence>MLLEVVPLAGNIGNNFTLIDQAHLGHTTQSRVRLLWGRRIDTRANTALLRVGLHRRNLVPLRLGLPGLADQLINGRHIARTLFSSVQTKTCST</sequence>
<reference evidence="1 2" key="1">
    <citation type="journal article" date="2012" name="J. Bacteriol.">
        <title>Complete genome sequence of Pelagibacterium halotolerans B2T.</title>
        <authorList>
            <person name="Huo Y.Y."/>
            <person name="Cheng H."/>
            <person name="Han X.F."/>
            <person name="Jiang X.W."/>
            <person name="Sun C."/>
            <person name="Zhang X.Q."/>
            <person name="Zhu X.F."/>
            <person name="Liu Y.F."/>
            <person name="Li P.F."/>
            <person name="Ni P.X."/>
            <person name="Wu M."/>
        </authorList>
    </citation>
    <scope>NUCLEOTIDE SEQUENCE [LARGE SCALE GENOMIC DNA]</scope>
    <source>
        <strain evidence="2">DSM 22347 / JCM 15775 / CGMCC 1.7692 / B2</strain>
    </source>
</reference>
<accession>G4RC46</accession>
<keyword evidence="2" id="KW-1185">Reference proteome</keyword>
<dbReference type="HOGENOM" id="CLU_186090_0_0_5"/>
<evidence type="ECO:0000313" key="1">
    <source>
        <dbReference type="EMBL" id="AEQ51693.1"/>
    </source>
</evidence>
<name>G4RC46_PELHB</name>
<organism evidence="1 2">
    <name type="scientific">Pelagibacterium halotolerans (strain DSM 22347 / JCM 15775 / CGMCC 1.7692 / B2)</name>
    <dbReference type="NCBI Taxonomy" id="1082931"/>
    <lineage>
        <taxon>Bacteria</taxon>
        <taxon>Pseudomonadati</taxon>
        <taxon>Pseudomonadota</taxon>
        <taxon>Alphaproteobacteria</taxon>
        <taxon>Hyphomicrobiales</taxon>
        <taxon>Devosiaceae</taxon>
        <taxon>Pelagibacterium</taxon>
    </lineage>
</organism>